<keyword evidence="3" id="KW-1185">Reference proteome</keyword>
<gene>
    <name evidence="2" type="ORF">FW778_13770</name>
</gene>
<dbReference type="Gene3D" id="1.20.120.450">
    <property type="entry name" value="dinb family like domain"/>
    <property type="match status" value="1"/>
</dbReference>
<proteinExistence type="predicted"/>
<dbReference type="Pfam" id="PF12867">
    <property type="entry name" value="DinB_2"/>
    <property type="match status" value="1"/>
</dbReference>
<sequence>MENKTELVIKMVLDAWNIELKRTNTLLNELTDDQLSKEVSPGRNTGVYLLGHLVAVHDALFPLLGLGKKMHPHLEDIFITNPDKSGLPKTSINDLRNLWNEVNSKLSEHFNQFTSEEWFQKHTSVNEEDFKKEPHRNRLNVLISRTNHLSYHRGQLAFLKK</sequence>
<dbReference type="SUPFAM" id="SSF109854">
    <property type="entry name" value="DinB/YfiT-like putative metalloenzymes"/>
    <property type="match status" value="1"/>
</dbReference>
<name>A0A5J5IH93_9BACT</name>
<dbReference type="Proteomes" id="UP000326903">
    <property type="component" value="Unassembled WGS sequence"/>
</dbReference>
<protein>
    <submittedName>
        <fullName evidence="2">DinB family protein</fullName>
    </submittedName>
</protein>
<evidence type="ECO:0000313" key="3">
    <source>
        <dbReference type="Proteomes" id="UP000326903"/>
    </source>
</evidence>
<dbReference type="InterPro" id="IPR034660">
    <property type="entry name" value="DinB/YfiT-like"/>
</dbReference>
<dbReference type="AlphaFoldDB" id="A0A5J5IH93"/>
<dbReference type="InterPro" id="IPR024775">
    <property type="entry name" value="DinB-like"/>
</dbReference>
<comment type="caution">
    <text evidence="2">The sequence shown here is derived from an EMBL/GenBank/DDBJ whole genome shotgun (WGS) entry which is preliminary data.</text>
</comment>
<dbReference type="EMBL" id="VYQF01000003">
    <property type="protein sequence ID" value="KAA9038616.1"/>
    <property type="molecule type" value="Genomic_DNA"/>
</dbReference>
<evidence type="ECO:0000259" key="1">
    <source>
        <dbReference type="Pfam" id="PF12867"/>
    </source>
</evidence>
<dbReference type="RefSeq" id="WP_150415337.1">
    <property type="nucleotide sequence ID" value="NZ_VYQF01000003.1"/>
</dbReference>
<accession>A0A5J5IH93</accession>
<feature type="domain" description="DinB-like" evidence="1">
    <location>
        <begin position="20"/>
        <end position="155"/>
    </location>
</feature>
<evidence type="ECO:0000313" key="2">
    <source>
        <dbReference type="EMBL" id="KAA9038616.1"/>
    </source>
</evidence>
<reference evidence="2 3" key="1">
    <citation type="submission" date="2019-09" db="EMBL/GenBank/DDBJ databases">
        <title>Draft genome sequence of Ginsengibacter sp. BR5-29.</title>
        <authorList>
            <person name="Im W.-T."/>
        </authorList>
    </citation>
    <scope>NUCLEOTIDE SEQUENCE [LARGE SCALE GENOMIC DNA]</scope>
    <source>
        <strain evidence="2 3">BR5-29</strain>
    </source>
</reference>
<organism evidence="2 3">
    <name type="scientific">Ginsengibacter hankyongi</name>
    <dbReference type="NCBI Taxonomy" id="2607284"/>
    <lineage>
        <taxon>Bacteria</taxon>
        <taxon>Pseudomonadati</taxon>
        <taxon>Bacteroidota</taxon>
        <taxon>Chitinophagia</taxon>
        <taxon>Chitinophagales</taxon>
        <taxon>Chitinophagaceae</taxon>
        <taxon>Ginsengibacter</taxon>
    </lineage>
</organism>